<dbReference type="EMBL" id="CM000832">
    <property type="protein sequence ID" value="EET07558.1"/>
    <property type="molecule type" value="Genomic_DNA"/>
</dbReference>
<reference evidence="2 3" key="2">
    <citation type="submission" date="2009-05" db="EMBL/GenBank/DDBJ databases">
        <authorList>
            <person name="Harkins D.M."/>
            <person name="DeShazer D."/>
            <person name="Woods D.E."/>
            <person name="Brinkac L.M."/>
            <person name="Brown K.A."/>
            <person name="Hung G.C."/>
            <person name="Tuanyok A."/>
            <person name="Zhang B."/>
            <person name="Nierman W.C."/>
        </authorList>
    </citation>
    <scope>NUCLEOTIDE SEQUENCE [LARGE SCALE GENOMIC DNA]</scope>
    <source>
        <strain evidence="2 3">1710a</strain>
    </source>
</reference>
<evidence type="ECO:0000313" key="3">
    <source>
        <dbReference type="Proteomes" id="UP000001812"/>
    </source>
</evidence>
<accession>A0A0E1W350</accession>
<gene>
    <name evidence="2" type="ORF">BURPS1710A_1257</name>
</gene>
<reference evidence="3" key="1">
    <citation type="submission" date="2007-08" db="EMBL/GenBank/DDBJ databases">
        <title>Annotation of Burkholderia pseudomallei 1710a.</title>
        <authorList>
            <person name="Harkins D.M."/>
            <person name="DeShazer D."/>
            <person name="Woods D.E."/>
            <person name="Brinkac L.M."/>
            <person name="Brown K.A."/>
            <person name="Hung G.C."/>
            <person name="Tuanyok A."/>
            <person name="Zhang B."/>
            <person name="Nierman W.C."/>
        </authorList>
    </citation>
    <scope>NUCLEOTIDE SEQUENCE [LARGE SCALE GENOMIC DNA]</scope>
    <source>
        <strain evidence="3">1710a</strain>
    </source>
</reference>
<keyword evidence="1" id="KW-0812">Transmembrane</keyword>
<dbReference type="AlphaFoldDB" id="A0A0E1W350"/>
<evidence type="ECO:0000256" key="1">
    <source>
        <dbReference type="SAM" id="Phobius"/>
    </source>
</evidence>
<proteinExistence type="predicted"/>
<name>A0A0E1W350_BURPE</name>
<sequence>MTTIKAGDASGAGCAAAARARVAARIMRRALAVLGGAAFAGWFGAAFAASSGTTVPPLDTTPWLASVQAPKTPFFTRASDAQGVSFHFANSGHDVERGREVVVSETADGDMWQGGMVHATYIDAAGVETSGWLVRSHLRRVKKPVPPPPTWDGRWRSSAGARRLIVHGERISYSFAGGGGTGGAQPRVEMLLRMRPVSDDEAVLSRMQAPDGGMCDLAVRRLGDYLIVSARDCFIPGVSPEGILRKQR</sequence>
<feature type="transmembrane region" description="Helical" evidence="1">
    <location>
        <begin position="30"/>
        <end position="49"/>
    </location>
</feature>
<dbReference type="RefSeq" id="WP_004526285.1">
    <property type="nucleotide sequence ID" value="NZ_CM000832.1"/>
</dbReference>
<dbReference type="Proteomes" id="UP000001812">
    <property type="component" value="Chromosome I"/>
</dbReference>
<evidence type="ECO:0000313" key="2">
    <source>
        <dbReference type="EMBL" id="EET07558.1"/>
    </source>
</evidence>
<keyword evidence="1" id="KW-0472">Membrane</keyword>
<protein>
    <submittedName>
        <fullName evidence="2">Uncharacterized protein</fullName>
    </submittedName>
</protein>
<dbReference type="HOGENOM" id="CLU_1122915_0_0_4"/>
<keyword evidence="1" id="KW-1133">Transmembrane helix</keyword>
<organism evidence="2 3">
    <name type="scientific">Burkholderia pseudomallei 1710a</name>
    <dbReference type="NCBI Taxonomy" id="320371"/>
    <lineage>
        <taxon>Bacteria</taxon>
        <taxon>Pseudomonadati</taxon>
        <taxon>Pseudomonadota</taxon>
        <taxon>Betaproteobacteria</taxon>
        <taxon>Burkholderiales</taxon>
        <taxon>Burkholderiaceae</taxon>
        <taxon>Burkholderia</taxon>
        <taxon>pseudomallei group</taxon>
    </lineage>
</organism>